<reference evidence="1" key="1">
    <citation type="submission" date="2014-11" db="EMBL/GenBank/DDBJ databases">
        <authorList>
            <person name="Amaro Gonzalez C."/>
        </authorList>
    </citation>
    <scope>NUCLEOTIDE SEQUENCE</scope>
</reference>
<dbReference type="AlphaFoldDB" id="A0A0E9TY14"/>
<evidence type="ECO:0000313" key="1">
    <source>
        <dbReference type="EMBL" id="JAH58426.1"/>
    </source>
</evidence>
<accession>A0A0E9TY14</accession>
<protein>
    <submittedName>
        <fullName evidence="1">Uncharacterized protein</fullName>
    </submittedName>
</protein>
<name>A0A0E9TY14_ANGAN</name>
<proteinExistence type="predicted"/>
<reference evidence="1" key="2">
    <citation type="journal article" date="2015" name="Fish Shellfish Immunol.">
        <title>Early steps in the European eel (Anguilla anguilla)-Vibrio vulnificus interaction in the gills: Role of the RtxA13 toxin.</title>
        <authorList>
            <person name="Callol A."/>
            <person name="Pajuelo D."/>
            <person name="Ebbesson L."/>
            <person name="Teles M."/>
            <person name="MacKenzie S."/>
            <person name="Amaro C."/>
        </authorList>
    </citation>
    <scope>NUCLEOTIDE SEQUENCE</scope>
</reference>
<sequence length="44" mass="5302">MHYSYIVESNKTKYLNLPITFKMRLYTKTTAKNLVPQHRKNKCV</sequence>
<dbReference type="EMBL" id="GBXM01050151">
    <property type="protein sequence ID" value="JAH58426.1"/>
    <property type="molecule type" value="Transcribed_RNA"/>
</dbReference>
<organism evidence="1">
    <name type="scientific">Anguilla anguilla</name>
    <name type="common">European freshwater eel</name>
    <name type="synonym">Muraena anguilla</name>
    <dbReference type="NCBI Taxonomy" id="7936"/>
    <lineage>
        <taxon>Eukaryota</taxon>
        <taxon>Metazoa</taxon>
        <taxon>Chordata</taxon>
        <taxon>Craniata</taxon>
        <taxon>Vertebrata</taxon>
        <taxon>Euteleostomi</taxon>
        <taxon>Actinopterygii</taxon>
        <taxon>Neopterygii</taxon>
        <taxon>Teleostei</taxon>
        <taxon>Anguilliformes</taxon>
        <taxon>Anguillidae</taxon>
        <taxon>Anguilla</taxon>
    </lineage>
</organism>